<reference evidence="2 3" key="1">
    <citation type="submission" date="2022-09" db="EMBL/GenBank/DDBJ databases">
        <authorList>
            <person name="Palmer J.M."/>
        </authorList>
    </citation>
    <scope>NUCLEOTIDE SEQUENCE [LARGE SCALE GENOMIC DNA]</scope>
    <source>
        <strain evidence="2 3">DSM 7382</strain>
    </source>
</reference>
<feature type="compositionally biased region" description="Basic and acidic residues" evidence="1">
    <location>
        <begin position="1"/>
        <end position="14"/>
    </location>
</feature>
<evidence type="ECO:0000313" key="2">
    <source>
        <dbReference type="EMBL" id="KAK7689202.1"/>
    </source>
</evidence>
<name>A0AAW0GGY4_9APHY</name>
<evidence type="ECO:0000256" key="1">
    <source>
        <dbReference type="SAM" id="MobiDB-lite"/>
    </source>
</evidence>
<accession>A0AAW0GGY4</accession>
<feature type="region of interest" description="Disordered" evidence="1">
    <location>
        <begin position="1"/>
        <end position="29"/>
    </location>
</feature>
<evidence type="ECO:0000313" key="3">
    <source>
        <dbReference type="Proteomes" id="UP001385951"/>
    </source>
</evidence>
<sequence length="153" mass="17246">MSDSIPDKRSRMKQDEDDEDNLDLEGQQTRVGLSTVRSITSVETSDCHLESIINNETIGDAESSVINALSNMPEVQRSSTTFLKTLDTLDEDSGRDVATQSIMARVPEYVLALAFLHKKKEIHEAILVQTRYRILYVEMQIYNLIIAKCIPNA</sequence>
<organism evidence="2 3">
    <name type="scientific">Cerrena zonata</name>
    <dbReference type="NCBI Taxonomy" id="2478898"/>
    <lineage>
        <taxon>Eukaryota</taxon>
        <taxon>Fungi</taxon>
        <taxon>Dikarya</taxon>
        <taxon>Basidiomycota</taxon>
        <taxon>Agaricomycotina</taxon>
        <taxon>Agaricomycetes</taxon>
        <taxon>Polyporales</taxon>
        <taxon>Cerrenaceae</taxon>
        <taxon>Cerrena</taxon>
    </lineage>
</organism>
<gene>
    <name evidence="2" type="ORF">QCA50_007893</name>
</gene>
<keyword evidence="3" id="KW-1185">Reference proteome</keyword>
<dbReference type="Proteomes" id="UP001385951">
    <property type="component" value="Unassembled WGS sequence"/>
</dbReference>
<dbReference type="EMBL" id="JASBNA010000009">
    <property type="protein sequence ID" value="KAK7689202.1"/>
    <property type="molecule type" value="Genomic_DNA"/>
</dbReference>
<dbReference type="AlphaFoldDB" id="A0AAW0GGY4"/>
<proteinExistence type="predicted"/>
<comment type="caution">
    <text evidence="2">The sequence shown here is derived from an EMBL/GenBank/DDBJ whole genome shotgun (WGS) entry which is preliminary data.</text>
</comment>
<protein>
    <submittedName>
        <fullName evidence="2">Uncharacterized protein</fullName>
    </submittedName>
</protein>